<dbReference type="EMBL" id="CAJVCH010569262">
    <property type="protein sequence ID" value="CAG7833247.1"/>
    <property type="molecule type" value="Genomic_DNA"/>
</dbReference>
<keyword evidence="2" id="KW-1185">Reference proteome</keyword>
<protein>
    <submittedName>
        <fullName evidence="1">Uncharacterized protein</fullName>
    </submittedName>
</protein>
<accession>A0A8J2PYN5</accession>
<proteinExistence type="predicted"/>
<dbReference type="InterPro" id="IPR008042">
    <property type="entry name" value="Retrotrans_Pao"/>
</dbReference>
<gene>
    <name evidence="1" type="ORF">AFUS01_LOCUS42886</name>
</gene>
<dbReference type="Pfam" id="PF05380">
    <property type="entry name" value="Peptidase_A17"/>
    <property type="match status" value="1"/>
</dbReference>
<feature type="non-terminal residue" evidence="1">
    <location>
        <position position="60"/>
    </location>
</feature>
<organism evidence="1 2">
    <name type="scientific">Allacma fusca</name>
    <dbReference type="NCBI Taxonomy" id="39272"/>
    <lineage>
        <taxon>Eukaryota</taxon>
        <taxon>Metazoa</taxon>
        <taxon>Ecdysozoa</taxon>
        <taxon>Arthropoda</taxon>
        <taxon>Hexapoda</taxon>
        <taxon>Collembola</taxon>
        <taxon>Symphypleona</taxon>
        <taxon>Sminthuridae</taxon>
        <taxon>Allacma</taxon>
    </lineage>
</organism>
<dbReference type="AlphaFoldDB" id="A0A8J2PYN5"/>
<dbReference type="PANTHER" id="PTHR47331:SF6">
    <property type="entry name" value="DOUBLECORTIN DOMAIN-CONTAINING PROTEIN"/>
    <property type="match status" value="1"/>
</dbReference>
<name>A0A8J2PYN5_9HEXA</name>
<comment type="caution">
    <text evidence="1">The sequence shown here is derived from an EMBL/GenBank/DDBJ whole genome shotgun (WGS) entry which is preliminary data.</text>
</comment>
<evidence type="ECO:0000313" key="1">
    <source>
        <dbReference type="EMBL" id="CAG7833247.1"/>
    </source>
</evidence>
<dbReference type="OrthoDB" id="8037279at2759"/>
<sequence length="60" mass="6718">MKIPRCYHPKLSEASEIQLHIFVDASEEAFAAVCYLRIEVEDVVEVSFVAAKTKVAPLKP</sequence>
<dbReference type="Proteomes" id="UP000708208">
    <property type="component" value="Unassembled WGS sequence"/>
</dbReference>
<dbReference type="PANTHER" id="PTHR47331">
    <property type="entry name" value="PHD-TYPE DOMAIN-CONTAINING PROTEIN"/>
    <property type="match status" value="1"/>
</dbReference>
<reference evidence="1" key="1">
    <citation type="submission" date="2021-06" db="EMBL/GenBank/DDBJ databases">
        <authorList>
            <person name="Hodson N. C."/>
            <person name="Mongue J. A."/>
            <person name="Jaron S. K."/>
        </authorList>
    </citation>
    <scope>NUCLEOTIDE SEQUENCE</scope>
</reference>
<evidence type="ECO:0000313" key="2">
    <source>
        <dbReference type="Proteomes" id="UP000708208"/>
    </source>
</evidence>